<feature type="region of interest" description="Disordered" evidence="1">
    <location>
        <begin position="1"/>
        <end position="23"/>
    </location>
</feature>
<protein>
    <submittedName>
        <fullName evidence="2">Uncharacterized protein</fullName>
    </submittedName>
</protein>
<evidence type="ECO:0000256" key="1">
    <source>
        <dbReference type="SAM" id="MobiDB-lite"/>
    </source>
</evidence>
<accession>A0ABV9CU86</accession>
<evidence type="ECO:0000313" key="3">
    <source>
        <dbReference type="Proteomes" id="UP001596004"/>
    </source>
</evidence>
<dbReference type="Proteomes" id="UP001596004">
    <property type="component" value="Unassembled WGS sequence"/>
</dbReference>
<comment type="caution">
    <text evidence="2">The sequence shown here is derived from an EMBL/GenBank/DDBJ whole genome shotgun (WGS) entry which is preliminary data.</text>
</comment>
<keyword evidence="3" id="KW-1185">Reference proteome</keyword>
<dbReference type="EMBL" id="JBHSFP010000052">
    <property type="protein sequence ID" value="MFC4536669.1"/>
    <property type="molecule type" value="Genomic_DNA"/>
</dbReference>
<name>A0ABV9CU86_9ACTN</name>
<dbReference type="RefSeq" id="WP_380851555.1">
    <property type="nucleotide sequence ID" value="NZ_JBHSFP010000052.1"/>
</dbReference>
<sequence>MSSRTTFPANGAPAAPPSRECAPRPAASVFVLAAAGTTWD</sequence>
<organism evidence="2 3">
    <name type="scientific">Sphaerisporangium dianthi</name>
    <dbReference type="NCBI Taxonomy" id="1436120"/>
    <lineage>
        <taxon>Bacteria</taxon>
        <taxon>Bacillati</taxon>
        <taxon>Actinomycetota</taxon>
        <taxon>Actinomycetes</taxon>
        <taxon>Streptosporangiales</taxon>
        <taxon>Streptosporangiaceae</taxon>
        <taxon>Sphaerisporangium</taxon>
    </lineage>
</organism>
<proteinExistence type="predicted"/>
<reference evidence="3" key="1">
    <citation type="journal article" date="2019" name="Int. J. Syst. Evol. Microbiol.">
        <title>The Global Catalogue of Microorganisms (GCM) 10K type strain sequencing project: providing services to taxonomists for standard genome sequencing and annotation.</title>
        <authorList>
            <consortium name="The Broad Institute Genomics Platform"/>
            <consortium name="The Broad Institute Genome Sequencing Center for Infectious Disease"/>
            <person name="Wu L."/>
            <person name="Ma J."/>
        </authorList>
    </citation>
    <scope>NUCLEOTIDE SEQUENCE [LARGE SCALE GENOMIC DNA]</scope>
    <source>
        <strain evidence="3">CGMCC 4.7132</strain>
    </source>
</reference>
<evidence type="ECO:0000313" key="2">
    <source>
        <dbReference type="EMBL" id="MFC4536669.1"/>
    </source>
</evidence>
<gene>
    <name evidence="2" type="ORF">ACFO60_38370</name>
</gene>